<keyword evidence="4" id="KW-1185">Reference proteome</keyword>
<dbReference type="InterPro" id="IPR016477">
    <property type="entry name" value="Fructo-/Ketosamine-3-kinase"/>
</dbReference>
<evidence type="ECO:0000313" key="4">
    <source>
        <dbReference type="Proteomes" id="UP000006201"/>
    </source>
</evidence>
<dbReference type="RefSeq" id="WP_009839987.1">
    <property type="nucleotide sequence ID" value="NZ_CH959301.1"/>
</dbReference>
<dbReference type="Proteomes" id="UP000006201">
    <property type="component" value="Unassembled WGS sequence"/>
</dbReference>
<comment type="caution">
    <text evidence="3">The sequence shown here is derived from an EMBL/GenBank/DDBJ whole genome shotgun (WGS) entry which is preliminary data.</text>
</comment>
<reference evidence="3 4" key="1">
    <citation type="submission" date="2006-02" db="EMBL/GenBank/DDBJ databases">
        <authorList>
            <person name="Moran M.A."/>
            <person name="Kjelleberg S."/>
            <person name="Egan S."/>
            <person name="Saunders N."/>
            <person name="Thomas T."/>
            <person name="Ferriera S."/>
            <person name="Johnson J."/>
            <person name="Kravitz S."/>
            <person name="Halpern A."/>
            <person name="Remington K."/>
            <person name="Beeson K."/>
            <person name="Tran B."/>
            <person name="Rogers Y.-H."/>
            <person name="Friedman R."/>
            <person name="Venter J.C."/>
        </authorList>
    </citation>
    <scope>NUCLEOTIDE SEQUENCE [LARGE SCALE GENOMIC DNA]</scope>
    <source>
        <strain evidence="3 4">D2</strain>
    </source>
</reference>
<dbReference type="EMBL" id="AAOH01000004">
    <property type="protein sequence ID" value="EAR28155.1"/>
    <property type="molecule type" value="Genomic_DNA"/>
</dbReference>
<dbReference type="PANTHER" id="PTHR12149:SF8">
    <property type="entry name" value="PROTEIN-RIBULOSAMINE 3-KINASE"/>
    <property type="match status" value="1"/>
</dbReference>
<accession>A4C9U7</accession>
<dbReference type="InterPro" id="IPR011009">
    <property type="entry name" value="Kinase-like_dom_sf"/>
</dbReference>
<proteinExistence type="inferred from homology"/>
<dbReference type="Gene3D" id="3.30.200.20">
    <property type="entry name" value="Phosphorylase Kinase, domain 1"/>
    <property type="match status" value="1"/>
</dbReference>
<dbReference type="PIRSF" id="PIRSF006221">
    <property type="entry name" value="Ketosamine-3-kinase"/>
    <property type="match status" value="1"/>
</dbReference>
<dbReference type="eggNOG" id="COG3001">
    <property type="taxonomic scope" value="Bacteria"/>
</dbReference>
<organism evidence="3 4">
    <name type="scientific">Pseudoalteromonas tunicata D2</name>
    <dbReference type="NCBI Taxonomy" id="87626"/>
    <lineage>
        <taxon>Bacteria</taxon>
        <taxon>Pseudomonadati</taxon>
        <taxon>Pseudomonadota</taxon>
        <taxon>Gammaproteobacteria</taxon>
        <taxon>Alteromonadales</taxon>
        <taxon>Pseudoalteromonadaceae</taxon>
        <taxon>Pseudoalteromonas</taxon>
    </lineage>
</organism>
<evidence type="ECO:0000256" key="1">
    <source>
        <dbReference type="ARBA" id="ARBA00009460"/>
    </source>
</evidence>
<dbReference type="Pfam" id="PF03881">
    <property type="entry name" value="Fructosamin_kin"/>
    <property type="match status" value="1"/>
</dbReference>
<evidence type="ECO:0000256" key="2">
    <source>
        <dbReference type="PIRNR" id="PIRNR006221"/>
    </source>
</evidence>
<sequence length="288" mass="33701">MWHTIAKQISENLNIDFVITHKEQLNQGAQTLAFKISDGQHHFFVKLNELNGLDQFEAESFNLTELTLHSTFFVPDCICTGITLDHSFIVLEWLTFSNQSTDNWQQLGEGLAQMHQKHEQAMFGWQQDNFLGKSIQTNRWHKRWDIFFAEQRIGWQLQLLHEKGLHFCDINEFIEITKHTLHNHVIEPSLLHGHLWRGNVGFVNHQAAVFDAACYYGDREVDLAMSELFGHFPADFYHAYQAHYPLSATASERKPFYQLYYLLNQANVFQGMYLTQAKSLIKQLIERN</sequence>
<evidence type="ECO:0000313" key="3">
    <source>
        <dbReference type="EMBL" id="EAR28155.1"/>
    </source>
</evidence>
<comment type="similarity">
    <text evidence="1 2">Belongs to the fructosamine kinase family.</text>
</comment>
<dbReference type="GO" id="GO:0016301">
    <property type="term" value="F:kinase activity"/>
    <property type="evidence" value="ECO:0007669"/>
    <property type="project" value="UniProtKB-UniRule"/>
</dbReference>
<gene>
    <name evidence="3" type="ORF">PTD2_20107</name>
</gene>
<dbReference type="PANTHER" id="PTHR12149">
    <property type="entry name" value="FRUCTOSAMINE 3 KINASE-RELATED PROTEIN"/>
    <property type="match status" value="1"/>
</dbReference>
<protein>
    <recommendedName>
        <fullName evidence="5">Fructosamine kinase family protein</fullName>
    </recommendedName>
</protein>
<keyword evidence="2" id="KW-0808">Transferase</keyword>
<dbReference type="AlphaFoldDB" id="A4C9U7"/>
<name>A4C9U7_9GAMM</name>
<dbReference type="OrthoDB" id="5291879at2"/>
<dbReference type="SUPFAM" id="SSF56112">
    <property type="entry name" value="Protein kinase-like (PK-like)"/>
    <property type="match status" value="1"/>
</dbReference>
<dbReference type="Gene3D" id="3.90.1200.10">
    <property type="match status" value="1"/>
</dbReference>
<evidence type="ECO:0008006" key="5">
    <source>
        <dbReference type="Google" id="ProtNLM"/>
    </source>
</evidence>
<dbReference type="STRING" id="87626.PTD2_20107"/>
<dbReference type="HOGENOM" id="CLU_036517_0_1_6"/>
<keyword evidence="2" id="KW-0418">Kinase</keyword>